<evidence type="ECO:0000313" key="2">
    <source>
        <dbReference type="Proteomes" id="UP000622653"/>
    </source>
</evidence>
<dbReference type="EMBL" id="JADKPV010000001">
    <property type="protein sequence ID" value="MBF4500805.1"/>
    <property type="molecule type" value="Genomic_DNA"/>
</dbReference>
<dbReference type="AlphaFoldDB" id="A0A8J7GA68"/>
<evidence type="ECO:0000313" key="1">
    <source>
        <dbReference type="EMBL" id="MBF4500805.1"/>
    </source>
</evidence>
<dbReference type="InterPro" id="IPR023351">
    <property type="entry name" value="YppE-like_sf"/>
</dbReference>
<name>A0A8J7GA68_9BACL</name>
<keyword evidence="2" id="KW-1185">Reference proteome</keyword>
<accession>A0A8J7GA68</accession>
<dbReference type="SUPFAM" id="SSF140415">
    <property type="entry name" value="YppE-like"/>
    <property type="match status" value="1"/>
</dbReference>
<dbReference type="Gene3D" id="1.20.120.440">
    <property type="entry name" value="YppE-like"/>
    <property type="match status" value="1"/>
</dbReference>
<organism evidence="1 2">
    <name type="scientific">Savagea serpentis</name>
    <dbReference type="NCBI Taxonomy" id="2785297"/>
    <lineage>
        <taxon>Bacteria</taxon>
        <taxon>Bacillati</taxon>
        <taxon>Bacillota</taxon>
        <taxon>Bacilli</taxon>
        <taxon>Bacillales</taxon>
        <taxon>Caryophanaceae</taxon>
        <taxon>Savagea</taxon>
    </lineage>
</organism>
<protein>
    <submittedName>
        <fullName evidence="1">DUF1798 family protein</fullName>
    </submittedName>
</protein>
<dbReference type="Pfam" id="PF08807">
    <property type="entry name" value="DUF1798"/>
    <property type="match status" value="1"/>
</dbReference>
<dbReference type="Proteomes" id="UP000622653">
    <property type="component" value="Unassembled WGS sequence"/>
</dbReference>
<proteinExistence type="predicted"/>
<sequence>MHTEKMLQHIENCRTRYFQLREEERDLDFYTEVQPACEQSFIEIETWFSEMTRWVKLNSPRHIHLPQLQHTKEALEQITVQSYHRKTSRAMFLKSLQSIEYTLKTILEEMMNV</sequence>
<reference evidence="1" key="1">
    <citation type="submission" date="2020-11" db="EMBL/GenBank/DDBJ databases">
        <title>Multidrug resistant novel bacterium Savagea serpentis sp. nov., isolated from the scats of a vine snake (Ahaetulla nasuta).</title>
        <authorList>
            <person name="Venkata Ramana V."/>
            <person name="Vikas Patil S."/>
            <person name="Yogita Lugani V."/>
        </authorList>
    </citation>
    <scope>NUCLEOTIDE SEQUENCE</scope>
    <source>
        <strain evidence="1">SN6</strain>
    </source>
</reference>
<gene>
    <name evidence="1" type="ORF">IRY55_05450</name>
</gene>
<dbReference type="RefSeq" id="WP_194562223.1">
    <property type="nucleotide sequence ID" value="NZ_JADKPV010000001.1"/>
</dbReference>
<dbReference type="InterPro" id="IPR014913">
    <property type="entry name" value="YppE-like"/>
</dbReference>
<comment type="caution">
    <text evidence="1">The sequence shown here is derived from an EMBL/GenBank/DDBJ whole genome shotgun (WGS) entry which is preliminary data.</text>
</comment>